<feature type="transmembrane region" description="Helical" evidence="1">
    <location>
        <begin position="7"/>
        <end position="27"/>
    </location>
</feature>
<keyword evidence="1" id="KW-0812">Transmembrane</keyword>
<keyword evidence="1" id="KW-1133">Transmembrane helix</keyword>
<accession>A0A7Z9A498</accession>
<name>A0A7Z9A498_9MICC</name>
<feature type="transmembrane region" description="Helical" evidence="1">
    <location>
        <begin position="104"/>
        <end position="122"/>
    </location>
</feature>
<dbReference type="AlphaFoldDB" id="A0A7Z9A498"/>
<dbReference type="RefSeq" id="WP_186335856.1">
    <property type="nucleotide sequence ID" value="NZ_LR134479.1"/>
</dbReference>
<dbReference type="Proteomes" id="UP000282386">
    <property type="component" value="Chromosome"/>
</dbReference>
<keyword evidence="1" id="KW-0472">Membrane</keyword>
<evidence type="ECO:0000256" key="1">
    <source>
        <dbReference type="SAM" id="Phobius"/>
    </source>
</evidence>
<evidence type="ECO:0000313" key="3">
    <source>
        <dbReference type="Proteomes" id="UP000282386"/>
    </source>
</evidence>
<proteinExistence type="predicted"/>
<protein>
    <submittedName>
        <fullName evidence="2">Uncharacterized protein</fullName>
    </submittedName>
</protein>
<organism evidence="2 3">
    <name type="scientific">Rothia aeria</name>
    <dbReference type="NCBI Taxonomy" id="172042"/>
    <lineage>
        <taxon>Bacteria</taxon>
        <taxon>Bacillati</taxon>
        <taxon>Actinomycetota</taxon>
        <taxon>Actinomycetes</taxon>
        <taxon>Micrococcales</taxon>
        <taxon>Micrococcaceae</taxon>
        <taxon>Rothia</taxon>
    </lineage>
</organism>
<reference evidence="2 3" key="1">
    <citation type="submission" date="2018-12" db="EMBL/GenBank/DDBJ databases">
        <authorList>
            <consortium name="Pathogen Informatics"/>
        </authorList>
    </citation>
    <scope>NUCLEOTIDE SEQUENCE [LARGE SCALE GENOMIC DNA]</scope>
    <source>
        <strain evidence="2 3">NCTC10207</strain>
    </source>
</reference>
<gene>
    <name evidence="2" type="ORF">NCTC10207_01457</name>
</gene>
<evidence type="ECO:0000313" key="2">
    <source>
        <dbReference type="EMBL" id="VEI23350.1"/>
    </source>
</evidence>
<sequence length="671" mass="73970">MRKNIRYYVYAVVALALLGMCFLLPGSSVFHQGAWLTVILGLLAPVVNRLWAFKAVRRVYWHPLNRAARTVLVAVYGLLVLELFRPWEAPDGSATAAVRMGAPLVYVFLIAPIVTFLPYYPVRYWVLGQLRTPTVAPHSRDFFGVSPRTAVAYLDAPLHKLNAEQGRERAYSYVWCADRAMRTVQNRLTVEAVREPITEETTERVERLQQLVERAYQRCDSMDRHEPGSQAYLQERAQAMANSYVVLTSVGSPAWGMGQWHNPLVDAARGTVLHPHVQALHNSLEQAQTQARETVRALNPVLLHARREGNKQLVGALAGFTRTLEALLTDGLNNTGHMLSLCPNTRPVIAQPALKQMYELYPQALERLVAATNLTRVLSKFHREYEASLEVVAYVKAALAIVPHLHDYVETTGNRFYAKYARHREEALNSVLEARSETGHDALFLANLHEWVNTTGITAPDNLSRRTENNIRRLSAQIAATRTRRALAESVVYAAGGLTELQNIDTARLAHLFSVVNDEPADADEPTRVPPRVLAEAKALSEKIRSACLKQFPELAEGNRATAEPSMSAFYAAALAGSAYAFDGVHAVREQLLENMRADRAESSELPAVCWYWPHNTRAGDAHGADVDWDVSGDFGGWENCDMGGSDFSGCDSSGGGDFGGSDGGGGGGGD</sequence>
<dbReference type="EMBL" id="LR134479">
    <property type="protein sequence ID" value="VEI23350.1"/>
    <property type="molecule type" value="Genomic_DNA"/>
</dbReference>
<feature type="transmembrane region" description="Helical" evidence="1">
    <location>
        <begin position="33"/>
        <end position="52"/>
    </location>
</feature>